<dbReference type="EMBL" id="SKFG01000010">
    <property type="protein sequence ID" value="TCZ77269.1"/>
    <property type="molecule type" value="Genomic_DNA"/>
</dbReference>
<organism evidence="13 14">
    <name type="scientific">Paenibacillus albiflavus</name>
    <dbReference type="NCBI Taxonomy" id="2545760"/>
    <lineage>
        <taxon>Bacteria</taxon>
        <taxon>Bacillati</taxon>
        <taxon>Bacillota</taxon>
        <taxon>Bacilli</taxon>
        <taxon>Bacillales</taxon>
        <taxon>Paenibacillaceae</taxon>
        <taxon>Paenibacillus</taxon>
    </lineage>
</organism>
<dbReference type="PANTHER" id="PTHR32089:SF112">
    <property type="entry name" value="LYSOZYME-LIKE PROTEIN-RELATED"/>
    <property type="match status" value="1"/>
</dbReference>
<keyword evidence="4 10" id="KW-0812">Transmembrane</keyword>
<evidence type="ECO:0000313" key="14">
    <source>
        <dbReference type="Proteomes" id="UP000295418"/>
    </source>
</evidence>
<dbReference type="GO" id="GO:0006935">
    <property type="term" value="P:chemotaxis"/>
    <property type="evidence" value="ECO:0007669"/>
    <property type="project" value="UniProtKB-KW"/>
</dbReference>
<feature type="transmembrane region" description="Helical" evidence="10">
    <location>
        <begin position="12"/>
        <end position="32"/>
    </location>
</feature>
<dbReference type="Gene3D" id="3.30.450.20">
    <property type="entry name" value="PAS domain"/>
    <property type="match status" value="1"/>
</dbReference>
<keyword evidence="6 10" id="KW-0472">Membrane</keyword>
<evidence type="ECO:0000256" key="6">
    <source>
        <dbReference type="ARBA" id="ARBA00023136"/>
    </source>
</evidence>
<dbReference type="SMART" id="SM00283">
    <property type="entry name" value="MA"/>
    <property type="match status" value="1"/>
</dbReference>
<feature type="transmembrane region" description="Helical" evidence="10">
    <location>
        <begin position="291"/>
        <end position="315"/>
    </location>
</feature>
<evidence type="ECO:0000256" key="9">
    <source>
        <dbReference type="PROSITE-ProRule" id="PRU00284"/>
    </source>
</evidence>
<dbReference type="InterPro" id="IPR033479">
    <property type="entry name" value="dCache_1"/>
</dbReference>
<dbReference type="SMART" id="SM00304">
    <property type="entry name" value="HAMP"/>
    <property type="match status" value="1"/>
</dbReference>
<evidence type="ECO:0000256" key="4">
    <source>
        <dbReference type="ARBA" id="ARBA00022692"/>
    </source>
</evidence>
<name>A0A4R4EC62_9BACL</name>
<dbReference type="InterPro" id="IPR003660">
    <property type="entry name" value="HAMP_dom"/>
</dbReference>
<dbReference type="OrthoDB" id="9760371at2"/>
<dbReference type="CDD" id="cd06225">
    <property type="entry name" value="HAMP"/>
    <property type="match status" value="1"/>
</dbReference>
<dbReference type="GO" id="GO:0007165">
    <property type="term" value="P:signal transduction"/>
    <property type="evidence" value="ECO:0007669"/>
    <property type="project" value="UniProtKB-KW"/>
</dbReference>
<dbReference type="Pfam" id="PF00672">
    <property type="entry name" value="HAMP"/>
    <property type="match status" value="1"/>
</dbReference>
<evidence type="ECO:0000256" key="2">
    <source>
        <dbReference type="ARBA" id="ARBA00022475"/>
    </source>
</evidence>
<dbReference type="Pfam" id="PF02743">
    <property type="entry name" value="dCache_1"/>
    <property type="match status" value="1"/>
</dbReference>
<evidence type="ECO:0000256" key="8">
    <source>
        <dbReference type="ARBA" id="ARBA00029447"/>
    </source>
</evidence>
<dbReference type="Gene3D" id="1.10.8.500">
    <property type="entry name" value="HAMP domain in histidine kinase"/>
    <property type="match status" value="1"/>
</dbReference>
<dbReference type="PANTHER" id="PTHR32089">
    <property type="entry name" value="METHYL-ACCEPTING CHEMOTAXIS PROTEIN MCPB"/>
    <property type="match status" value="1"/>
</dbReference>
<evidence type="ECO:0000256" key="3">
    <source>
        <dbReference type="ARBA" id="ARBA00022500"/>
    </source>
</evidence>
<dbReference type="SUPFAM" id="SSF58104">
    <property type="entry name" value="Methyl-accepting chemotaxis protein (MCP) signaling domain"/>
    <property type="match status" value="1"/>
</dbReference>
<dbReference type="Proteomes" id="UP000295418">
    <property type="component" value="Unassembled WGS sequence"/>
</dbReference>
<feature type="domain" description="Methyl-accepting transducer" evidence="11">
    <location>
        <begin position="383"/>
        <end position="633"/>
    </location>
</feature>
<gene>
    <name evidence="13" type="ORF">E0485_12145</name>
</gene>
<evidence type="ECO:0000256" key="7">
    <source>
        <dbReference type="ARBA" id="ARBA00023224"/>
    </source>
</evidence>
<keyword evidence="14" id="KW-1185">Reference proteome</keyword>
<evidence type="ECO:0000256" key="5">
    <source>
        <dbReference type="ARBA" id="ARBA00022989"/>
    </source>
</evidence>
<evidence type="ECO:0000259" key="12">
    <source>
        <dbReference type="PROSITE" id="PS50885"/>
    </source>
</evidence>
<evidence type="ECO:0000256" key="1">
    <source>
        <dbReference type="ARBA" id="ARBA00004651"/>
    </source>
</evidence>
<dbReference type="PROSITE" id="PS50885">
    <property type="entry name" value="HAMP"/>
    <property type="match status" value="1"/>
</dbReference>
<dbReference type="InterPro" id="IPR004089">
    <property type="entry name" value="MCPsignal_dom"/>
</dbReference>
<keyword evidence="3" id="KW-0145">Chemotaxis</keyword>
<comment type="subcellular location">
    <subcellularLocation>
        <location evidence="1">Cell membrane</location>
        <topology evidence="1">Multi-pass membrane protein</topology>
    </subcellularLocation>
</comment>
<dbReference type="AlphaFoldDB" id="A0A4R4EC62"/>
<dbReference type="PROSITE" id="PS50111">
    <property type="entry name" value="CHEMOTAXIS_TRANSDUC_2"/>
    <property type="match status" value="1"/>
</dbReference>
<proteinExistence type="inferred from homology"/>
<dbReference type="Pfam" id="PF00015">
    <property type="entry name" value="MCPsignal"/>
    <property type="match status" value="1"/>
</dbReference>
<dbReference type="GO" id="GO:0005886">
    <property type="term" value="C:plasma membrane"/>
    <property type="evidence" value="ECO:0007669"/>
    <property type="project" value="UniProtKB-SubCell"/>
</dbReference>
<accession>A0A4R4EC62</accession>
<feature type="domain" description="HAMP" evidence="12">
    <location>
        <begin position="312"/>
        <end position="364"/>
    </location>
</feature>
<evidence type="ECO:0000256" key="10">
    <source>
        <dbReference type="SAM" id="Phobius"/>
    </source>
</evidence>
<evidence type="ECO:0000259" key="11">
    <source>
        <dbReference type="PROSITE" id="PS50111"/>
    </source>
</evidence>
<sequence>MTNPLKSVGSKLFFIFFISIVAFVLTVGLISYNISKNIISKNASASSVSMLQLGQSSLEYFYDSIEKASLQIFASSDVRTMMSQLSETDRSSYEYVTLRATLSERVMPIGLANNAIRSISVVGKDGSMDALYGSAIIEVGSNNAWMQQVYDLSGKSMWLQGGENSFSSDTSKIASARALIDPYTNEQYGLLLIEVPVSELMSEISDISLGQDSQVMIVTGNNKLINQVGTYLPGQDSPIALTDDQLKIGKDSFQTKDNLVAFAGSEVSNWTLVGGVPIESLTRDAAQIFELTIYMCLIAVVIAVIIGLIIIRMIARPLVNLMVLMREGAGGNLNIRANYKSKDEIGRLGRTFDEMMQEITTLVKQTNQSAQEVLETAVELTNTSKTTAIASREIAVATEQISGGAAGLAMESEKGSELTQRIGDKMKQVIDSNVTMGTAASNVRTSSENGIQYMNDLNSKTQAADDMIRSMVQKVDELKNSTQSIVKILDVLNKMTKQTNILSLNATIEAARAGEAGKGFRVVADEINQLAIQSRQSIDVVAQITETIQTGINETVTVLGSAYPIFQAQIEAVKEASIIFAHVQEDMGGFINQLSEVSDSIVELDESQNVLSVAMMNVSAVAEESLATSEEVASLSSEQLTISDNLVRLSDKLEQLSNSLKQSLSKFTY</sequence>
<keyword evidence="2" id="KW-1003">Cell membrane</keyword>
<keyword evidence="7 9" id="KW-0807">Transducer</keyword>
<keyword evidence="5 10" id="KW-1133">Transmembrane helix</keyword>
<comment type="similarity">
    <text evidence="8">Belongs to the methyl-accepting chemotaxis (MCP) protein family.</text>
</comment>
<comment type="caution">
    <text evidence="13">The sequence shown here is derived from an EMBL/GenBank/DDBJ whole genome shotgun (WGS) entry which is preliminary data.</text>
</comment>
<reference evidence="13 14" key="1">
    <citation type="submission" date="2019-03" db="EMBL/GenBank/DDBJ databases">
        <authorList>
            <person name="Kim M.K.M."/>
        </authorList>
    </citation>
    <scope>NUCLEOTIDE SEQUENCE [LARGE SCALE GENOMIC DNA]</scope>
    <source>
        <strain evidence="13 14">18JY21-1</strain>
    </source>
</reference>
<protein>
    <submittedName>
        <fullName evidence="13">Methyl-accepting chemotaxis protein</fullName>
    </submittedName>
</protein>
<evidence type="ECO:0000313" key="13">
    <source>
        <dbReference type="EMBL" id="TCZ77269.1"/>
    </source>
</evidence>
<dbReference type="Gene3D" id="1.10.287.950">
    <property type="entry name" value="Methyl-accepting chemotaxis protein"/>
    <property type="match status" value="1"/>
</dbReference>